<accession>A0A913XHQ3</accession>
<dbReference type="SMART" id="SM00355">
    <property type="entry name" value="ZnF_C2H2"/>
    <property type="match status" value="5"/>
</dbReference>
<dbReference type="EnsemblMetazoa" id="XM_028660219.1">
    <property type="protein sequence ID" value="XP_028516020.1"/>
    <property type="gene ID" value="LOC110242872"/>
</dbReference>
<dbReference type="KEGG" id="epa:110242872"/>
<dbReference type="RefSeq" id="XP_020904576.2">
    <property type="nucleotide sequence ID" value="XM_021048917.2"/>
</dbReference>
<dbReference type="InterPro" id="IPR036236">
    <property type="entry name" value="Znf_C2H2_sf"/>
</dbReference>
<dbReference type="FunFam" id="3.30.160.60:FF:000161">
    <property type="entry name" value="Zinc finger protein 366"/>
    <property type="match status" value="1"/>
</dbReference>
<keyword evidence="1" id="KW-0479">Metal-binding</keyword>
<dbReference type="Proteomes" id="UP000887567">
    <property type="component" value="Unplaced"/>
</dbReference>
<organism evidence="8 9">
    <name type="scientific">Exaiptasia diaphana</name>
    <name type="common">Tropical sea anemone</name>
    <name type="synonym">Aiptasia pulchella</name>
    <dbReference type="NCBI Taxonomy" id="2652724"/>
    <lineage>
        <taxon>Eukaryota</taxon>
        <taxon>Metazoa</taxon>
        <taxon>Cnidaria</taxon>
        <taxon>Anthozoa</taxon>
        <taxon>Hexacorallia</taxon>
        <taxon>Actiniaria</taxon>
        <taxon>Aiptasiidae</taxon>
        <taxon>Exaiptasia</taxon>
    </lineage>
</organism>
<feature type="compositionally biased region" description="Polar residues" evidence="6">
    <location>
        <begin position="16"/>
        <end position="26"/>
    </location>
</feature>
<dbReference type="AlphaFoldDB" id="A0A913XHQ3"/>
<evidence type="ECO:0000256" key="3">
    <source>
        <dbReference type="ARBA" id="ARBA00022771"/>
    </source>
</evidence>
<keyword evidence="2" id="KW-0677">Repeat</keyword>
<dbReference type="FunFam" id="3.30.160.60:FF:000100">
    <property type="entry name" value="Zinc finger 45-like"/>
    <property type="match status" value="1"/>
</dbReference>
<protein>
    <recommendedName>
        <fullName evidence="7">C2H2-type domain-containing protein</fullName>
    </recommendedName>
</protein>
<proteinExistence type="predicted"/>
<dbReference type="PROSITE" id="PS00028">
    <property type="entry name" value="ZINC_FINGER_C2H2_1"/>
    <property type="match status" value="5"/>
</dbReference>
<dbReference type="RefSeq" id="XP_028516019.1">
    <property type="nucleotide sequence ID" value="XM_028660218.1"/>
</dbReference>
<feature type="domain" description="C2H2-type" evidence="7">
    <location>
        <begin position="279"/>
        <end position="306"/>
    </location>
</feature>
<dbReference type="GO" id="GO:0010468">
    <property type="term" value="P:regulation of gene expression"/>
    <property type="evidence" value="ECO:0007669"/>
    <property type="project" value="TreeGrafter"/>
</dbReference>
<evidence type="ECO:0000259" key="7">
    <source>
        <dbReference type="PROSITE" id="PS50157"/>
    </source>
</evidence>
<dbReference type="FunFam" id="3.30.160.60:FF:000345">
    <property type="entry name" value="Zinc finger protein Gfi-1"/>
    <property type="match status" value="1"/>
</dbReference>
<feature type="region of interest" description="Disordered" evidence="6">
    <location>
        <begin position="16"/>
        <end position="59"/>
    </location>
</feature>
<dbReference type="PANTHER" id="PTHR16515:SF54">
    <property type="entry name" value="GROWTH FACTOR-INDEPENDENT 1B TRANSCRIPTION REPRESSOR"/>
    <property type="match status" value="1"/>
</dbReference>
<dbReference type="OMA" id="MAHNCAV"/>
<dbReference type="InterPro" id="IPR050331">
    <property type="entry name" value="Zinc_finger"/>
</dbReference>
<dbReference type="InterPro" id="IPR013087">
    <property type="entry name" value="Znf_C2H2_type"/>
</dbReference>
<evidence type="ECO:0000256" key="6">
    <source>
        <dbReference type="SAM" id="MobiDB-lite"/>
    </source>
</evidence>
<dbReference type="OrthoDB" id="6155966at2759"/>
<feature type="compositionally biased region" description="Basic and acidic residues" evidence="6">
    <location>
        <begin position="27"/>
        <end position="54"/>
    </location>
</feature>
<dbReference type="EnsemblMetazoa" id="XM_028660218.1">
    <property type="protein sequence ID" value="XP_028516019.1"/>
    <property type="gene ID" value="LOC110242872"/>
</dbReference>
<dbReference type="GO" id="GO:0008270">
    <property type="term" value="F:zinc ion binding"/>
    <property type="evidence" value="ECO:0007669"/>
    <property type="project" value="UniProtKB-KW"/>
</dbReference>
<dbReference type="FunFam" id="3.30.160.60:FF:000176">
    <property type="entry name" value="zinc finger protein 70"/>
    <property type="match status" value="1"/>
</dbReference>
<dbReference type="Gene3D" id="3.30.160.60">
    <property type="entry name" value="Classic Zinc Finger"/>
    <property type="match status" value="5"/>
</dbReference>
<dbReference type="GO" id="GO:0005634">
    <property type="term" value="C:nucleus"/>
    <property type="evidence" value="ECO:0007669"/>
    <property type="project" value="TreeGrafter"/>
</dbReference>
<keyword evidence="3 5" id="KW-0863">Zinc-finger</keyword>
<evidence type="ECO:0000256" key="4">
    <source>
        <dbReference type="ARBA" id="ARBA00022833"/>
    </source>
</evidence>
<evidence type="ECO:0000313" key="8">
    <source>
        <dbReference type="EnsemblMetazoa" id="XP_020904576.2"/>
    </source>
</evidence>
<feature type="domain" description="C2H2-type" evidence="7">
    <location>
        <begin position="307"/>
        <end position="334"/>
    </location>
</feature>
<evidence type="ECO:0000256" key="5">
    <source>
        <dbReference type="PROSITE-ProRule" id="PRU00042"/>
    </source>
</evidence>
<dbReference type="RefSeq" id="XP_028516020.1">
    <property type="nucleotide sequence ID" value="XM_028660219.1"/>
</dbReference>
<dbReference type="SUPFAM" id="SSF57667">
    <property type="entry name" value="beta-beta-alpha zinc fingers"/>
    <property type="match status" value="3"/>
</dbReference>
<feature type="domain" description="C2H2-type" evidence="7">
    <location>
        <begin position="363"/>
        <end position="389"/>
    </location>
</feature>
<feature type="domain" description="C2H2-type" evidence="7">
    <location>
        <begin position="251"/>
        <end position="278"/>
    </location>
</feature>
<evidence type="ECO:0000256" key="1">
    <source>
        <dbReference type="ARBA" id="ARBA00022723"/>
    </source>
</evidence>
<sequence>MPRSFLVRFRSTNSAEGDLQISPSQQQEKKVESNGKEIRGEEYESQDKRADKHGNVPCSTTIRQSTDSLLQNSKQLQEYDENCSKKESVFQEIVQNYKEKKKIKKEEKVKSERESAEEHNVDENENIVNTVKAEGGGQAYSQAYFQYPKADSYFKNSPLFIPASSAGILSPAVWPYQQPATQDRPESFARWMQHWAETRQALNGQNPFRYFNNFSGPMTSPVKSDTVSANQSPSPTEGRISSGQRSQKRFYSCAICDKLFNNSISLKQHMIVHSSKKPFQCHVCEKSFKRSSTLSTHMLIHSDTRPFECEFCGKKFHQKSDMKKHTYTHTGEKPHFCTFCGKSFSQSSNLITHCRKHKGFKPFSCRECGVSFFRKVDLRRHNYLHEMKE</sequence>
<evidence type="ECO:0000256" key="2">
    <source>
        <dbReference type="ARBA" id="ARBA00022737"/>
    </source>
</evidence>
<dbReference type="EnsemblMetazoa" id="XM_021048917.2">
    <property type="protein sequence ID" value="XP_020904576.2"/>
    <property type="gene ID" value="LOC110242872"/>
</dbReference>
<feature type="region of interest" description="Disordered" evidence="6">
    <location>
        <begin position="221"/>
        <end position="243"/>
    </location>
</feature>
<dbReference type="PANTHER" id="PTHR16515">
    <property type="entry name" value="PR DOMAIN ZINC FINGER PROTEIN"/>
    <property type="match status" value="1"/>
</dbReference>
<keyword evidence="4" id="KW-0862">Zinc</keyword>
<keyword evidence="9" id="KW-1185">Reference proteome</keyword>
<dbReference type="GeneID" id="110242872"/>
<dbReference type="Pfam" id="PF00096">
    <property type="entry name" value="zf-C2H2"/>
    <property type="match status" value="5"/>
</dbReference>
<evidence type="ECO:0000313" key="9">
    <source>
        <dbReference type="Proteomes" id="UP000887567"/>
    </source>
</evidence>
<dbReference type="PROSITE" id="PS50157">
    <property type="entry name" value="ZINC_FINGER_C2H2_2"/>
    <property type="match status" value="5"/>
</dbReference>
<reference evidence="8" key="1">
    <citation type="submission" date="2022-11" db="UniProtKB">
        <authorList>
            <consortium name="EnsemblMetazoa"/>
        </authorList>
    </citation>
    <scope>IDENTIFICATION</scope>
</reference>
<name>A0A913XHQ3_EXADI</name>
<feature type="domain" description="C2H2-type" evidence="7">
    <location>
        <begin position="335"/>
        <end position="362"/>
    </location>
</feature>